<reference evidence="8" key="1">
    <citation type="submission" date="2022-07" db="EMBL/GenBank/DDBJ databases">
        <authorList>
            <person name="Li W.-J."/>
            <person name="Deng Q.-Q."/>
        </authorList>
    </citation>
    <scope>NUCLEOTIDE SEQUENCE</scope>
    <source>
        <strain evidence="8">SYSU M60031</strain>
    </source>
</reference>
<feature type="transmembrane region" description="Helical" evidence="6">
    <location>
        <begin position="97"/>
        <end position="121"/>
    </location>
</feature>
<dbReference type="PANTHER" id="PTHR36115">
    <property type="entry name" value="PROLINE-RICH ANTIGEN HOMOLOG-RELATED"/>
    <property type="match status" value="1"/>
</dbReference>
<sequence length="140" mass="15852">MEHIHFYTASFWRRAGASFLDGLVFFVPIFVVFEMLLGMDASRSSQDWRFNLAHSLYLAILPLLWSGYTLGKRAVGIRIMKADGTRMGVWTMLLREVIGRFLLGTVTFGVSAVVSALMIACRKDHRGIHDMMAGTMVVYR</sequence>
<dbReference type="EMBL" id="JANCLT010000003">
    <property type="protein sequence ID" value="MCP8968462.1"/>
    <property type="molecule type" value="Genomic_DNA"/>
</dbReference>
<dbReference type="InterPro" id="IPR051791">
    <property type="entry name" value="Pra-immunoreactive"/>
</dbReference>
<dbReference type="PANTHER" id="PTHR36115:SF9">
    <property type="entry name" value="LMO1584 PROTEIN"/>
    <property type="match status" value="1"/>
</dbReference>
<evidence type="ECO:0000256" key="6">
    <source>
        <dbReference type="SAM" id="Phobius"/>
    </source>
</evidence>
<keyword evidence="9" id="KW-1185">Reference proteome</keyword>
<dbReference type="RefSeq" id="WP_254758372.1">
    <property type="nucleotide sequence ID" value="NZ_JANCLT010000003.1"/>
</dbReference>
<evidence type="ECO:0000259" key="7">
    <source>
        <dbReference type="Pfam" id="PF06271"/>
    </source>
</evidence>
<evidence type="ECO:0000313" key="8">
    <source>
        <dbReference type="EMBL" id="MCP8968462.1"/>
    </source>
</evidence>
<comment type="subcellular location">
    <subcellularLocation>
        <location evidence="1">Cell membrane</location>
        <topology evidence="1">Multi-pass membrane protein</topology>
    </subcellularLocation>
</comment>
<dbReference type="GO" id="GO:0005886">
    <property type="term" value="C:plasma membrane"/>
    <property type="evidence" value="ECO:0007669"/>
    <property type="project" value="UniProtKB-SubCell"/>
</dbReference>
<feature type="transmembrane region" description="Helical" evidence="6">
    <location>
        <begin position="50"/>
        <end position="68"/>
    </location>
</feature>
<organism evidence="8 9">
    <name type="scientific">Ectobacillus ponti</name>
    <dbReference type="NCBI Taxonomy" id="2961894"/>
    <lineage>
        <taxon>Bacteria</taxon>
        <taxon>Bacillati</taxon>
        <taxon>Bacillota</taxon>
        <taxon>Bacilli</taxon>
        <taxon>Bacillales</taxon>
        <taxon>Bacillaceae</taxon>
        <taxon>Ectobacillus</taxon>
    </lineage>
</organism>
<protein>
    <submittedName>
        <fullName evidence="8">RDD family protein</fullName>
    </submittedName>
</protein>
<keyword evidence="3 6" id="KW-0812">Transmembrane</keyword>
<feature type="domain" description="RDD" evidence="7">
    <location>
        <begin position="8"/>
        <end position="134"/>
    </location>
</feature>
<dbReference type="AlphaFoldDB" id="A0AA41X4A6"/>
<evidence type="ECO:0000256" key="1">
    <source>
        <dbReference type="ARBA" id="ARBA00004651"/>
    </source>
</evidence>
<keyword evidence="2" id="KW-1003">Cell membrane</keyword>
<dbReference type="InterPro" id="IPR010432">
    <property type="entry name" value="RDD"/>
</dbReference>
<dbReference type="Proteomes" id="UP001156102">
    <property type="component" value="Unassembled WGS sequence"/>
</dbReference>
<evidence type="ECO:0000313" key="9">
    <source>
        <dbReference type="Proteomes" id="UP001156102"/>
    </source>
</evidence>
<proteinExistence type="predicted"/>
<evidence type="ECO:0000256" key="2">
    <source>
        <dbReference type="ARBA" id="ARBA00022475"/>
    </source>
</evidence>
<evidence type="ECO:0000256" key="4">
    <source>
        <dbReference type="ARBA" id="ARBA00022989"/>
    </source>
</evidence>
<evidence type="ECO:0000256" key="3">
    <source>
        <dbReference type="ARBA" id="ARBA00022692"/>
    </source>
</evidence>
<comment type="caution">
    <text evidence="8">The sequence shown here is derived from an EMBL/GenBank/DDBJ whole genome shotgun (WGS) entry which is preliminary data.</text>
</comment>
<feature type="transmembrane region" description="Helical" evidence="6">
    <location>
        <begin position="15"/>
        <end position="38"/>
    </location>
</feature>
<accession>A0AA41X4A6</accession>
<dbReference type="Pfam" id="PF06271">
    <property type="entry name" value="RDD"/>
    <property type="match status" value="1"/>
</dbReference>
<name>A0AA41X4A6_9BACI</name>
<evidence type="ECO:0000256" key="5">
    <source>
        <dbReference type="ARBA" id="ARBA00023136"/>
    </source>
</evidence>
<keyword evidence="5 6" id="KW-0472">Membrane</keyword>
<gene>
    <name evidence="8" type="ORF">NK662_07880</name>
</gene>
<keyword evidence="4 6" id="KW-1133">Transmembrane helix</keyword>